<dbReference type="PANTHER" id="PTHR30629:SF2">
    <property type="entry name" value="PROPHAGE INTEGRASE INTS-RELATED"/>
    <property type="match status" value="1"/>
</dbReference>
<sequence length="412" mass="48065">MASYKQYKTIKGNLWRVKAYLGLDDNKEEVRVQKQGFKTKKEAKLYAERAQADFNNKKFLLKDRTPYGAVYIQWLDAYVKSGVKDSTIKSTTGLYENHILPKLGDLPLSEITIDMCQQLVNMWFNKFKTYRRLVNLMNQIFEYAIKKQIVTFNPVSHIDVPVNRSIKSERNVYSMKELKYFIDVLDVVASKKQQMYFTLIAETGLRKSEALALTWNDIDFENKTLTVNKNVSKDLENKLVLDTPKTNTSNRTIDIADKILIRLLKSWKSKQKELLTYFNITVTNDSQLLFTTDTNQIHQPSSPNEWIESIYLKHDNLIKELQTSTPSEEALKLKHVIEKHSLELKPIKRLTIHEFRHTHCTLLFEAGVGVEDVKQRLGHSTIKTTLEVYDHYNKTRATKVASTYYEYKKSLN</sequence>
<dbReference type="InterPro" id="IPR013762">
    <property type="entry name" value="Integrase-like_cat_sf"/>
</dbReference>
<dbReference type="InterPro" id="IPR044068">
    <property type="entry name" value="CB"/>
</dbReference>
<dbReference type="Pfam" id="PF14657">
    <property type="entry name" value="Arm-DNA-bind_4"/>
    <property type="match status" value="1"/>
</dbReference>
<dbReference type="PROSITE" id="PS51898">
    <property type="entry name" value="TYR_RECOMBINASE"/>
    <property type="match status" value="1"/>
</dbReference>
<feature type="domain" description="Core-binding (CB)" evidence="7">
    <location>
        <begin position="69"/>
        <end position="145"/>
    </location>
</feature>
<evidence type="ECO:0000256" key="4">
    <source>
        <dbReference type="ARBA" id="ARBA00023172"/>
    </source>
</evidence>
<dbReference type="AlphaFoldDB" id="A0AAW8U851"/>
<gene>
    <name evidence="8" type="ORF">P7H70_10135</name>
</gene>
<dbReference type="InterPro" id="IPR050808">
    <property type="entry name" value="Phage_Integrase"/>
</dbReference>
<evidence type="ECO:0000313" key="9">
    <source>
        <dbReference type="Proteomes" id="UP001268577"/>
    </source>
</evidence>
<evidence type="ECO:0000259" key="6">
    <source>
        <dbReference type="PROSITE" id="PS51898"/>
    </source>
</evidence>
<organism evidence="8 9">
    <name type="scientific">Vagococcus carniphilus</name>
    <dbReference type="NCBI Taxonomy" id="218144"/>
    <lineage>
        <taxon>Bacteria</taxon>
        <taxon>Bacillati</taxon>
        <taxon>Bacillota</taxon>
        <taxon>Bacilli</taxon>
        <taxon>Lactobacillales</taxon>
        <taxon>Enterococcaceae</taxon>
        <taxon>Vagococcus</taxon>
    </lineage>
</organism>
<protein>
    <submittedName>
        <fullName evidence="8">Site-specific integrase</fullName>
    </submittedName>
</protein>
<reference evidence="8" key="1">
    <citation type="submission" date="2023-03" db="EMBL/GenBank/DDBJ databases">
        <authorList>
            <person name="Shen W."/>
            <person name="Cai J."/>
        </authorList>
    </citation>
    <scope>NUCLEOTIDE SEQUENCE</scope>
    <source>
        <strain evidence="8">P96-3</strain>
    </source>
</reference>
<dbReference type="Gene3D" id="1.10.150.130">
    <property type="match status" value="1"/>
</dbReference>
<accession>A0AAW8U851</accession>
<dbReference type="InterPro" id="IPR002104">
    <property type="entry name" value="Integrase_catalytic"/>
</dbReference>
<evidence type="ECO:0000256" key="5">
    <source>
        <dbReference type="PROSITE-ProRule" id="PRU01248"/>
    </source>
</evidence>
<evidence type="ECO:0000259" key="7">
    <source>
        <dbReference type="PROSITE" id="PS51900"/>
    </source>
</evidence>
<dbReference type="CDD" id="cd01189">
    <property type="entry name" value="INT_ICEBs1_C_like"/>
    <property type="match status" value="1"/>
</dbReference>
<dbReference type="InterPro" id="IPR011010">
    <property type="entry name" value="DNA_brk_join_enz"/>
</dbReference>
<evidence type="ECO:0000256" key="2">
    <source>
        <dbReference type="ARBA" id="ARBA00022908"/>
    </source>
</evidence>
<comment type="caution">
    <text evidence="8">The sequence shown here is derived from an EMBL/GenBank/DDBJ whole genome shotgun (WGS) entry which is preliminary data.</text>
</comment>
<dbReference type="InterPro" id="IPR028259">
    <property type="entry name" value="AP2-like_int_N"/>
</dbReference>
<dbReference type="Pfam" id="PF14659">
    <property type="entry name" value="Phage_int_SAM_3"/>
    <property type="match status" value="1"/>
</dbReference>
<dbReference type="Proteomes" id="UP001268577">
    <property type="component" value="Unassembled WGS sequence"/>
</dbReference>
<dbReference type="SUPFAM" id="SSF56349">
    <property type="entry name" value="DNA breaking-rejoining enzymes"/>
    <property type="match status" value="1"/>
</dbReference>
<keyword evidence="4" id="KW-0233">DNA recombination</keyword>
<dbReference type="PROSITE" id="PS51900">
    <property type="entry name" value="CB"/>
    <property type="match status" value="1"/>
</dbReference>
<dbReference type="EMBL" id="JARQBZ010000018">
    <property type="protein sequence ID" value="MDT2834394.1"/>
    <property type="molecule type" value="Genomic_DNA"/>
</dbReference>
<keyword evidence="2" id="KW-0229">DNA integration</keyword>
<evidence type="ECO:0000256" key="3">
    <source>
        <dbReference type="ARBA" id="ARBA00023125"/>
    </source>
</evidence>
<dbReference type="InterPro" id="IPR010998">
    <property type="entry name" value="Integrase_recombinase_N"/>
</dbReference>
<dbReference type="Pfam" id="PF00589">
    <property type="entry name" value="Phage_integrase"/>
    <property type="match status" value="1"/>
</dbReference>
<comment type="similarity">
    <text evidence="1">Belongs to the 'phage' integrase family.</text>
</comment>
<evidence type="ECO:0000313" key="8">
    <source>
        <dbReference type="EMBL" id="MDT2834394.1"/>
    </source>
</evidence>
<proteinExistence type="inferred from homology"/>
<keyword evidence="3 5" id="KW-0238">DNA-binding</keyword>
<name>A0AAW8U851_9ENTE</name>
<dbReference type="Gene3D" id="1.10.443.10">
    <property type="entry name" value="Intergrase catalytic core"/>
    <property type="match status" value="1"/>
</dbReference>
<dbReference type="GO" id="GO:0003677">
    <property type="term" value="F:DNA binding"/>
    <property type="evidence" value="ECO:0007669"/>
    <property type="project" value="UniProtKB-UniRule"/>
</dbReference>
<dbReference type="GO" id="GO:0006310">
    <property type="term" value="P:DNA recombination"/>
    <property type="evidence" value="ECO:0007669"/>
    <property type="project" value="UniProtKB-KW"/>
</dbReference>
<dbReference type="InterPro" id="IPR004107">
    <property type="entry name" value="Integrase_SAM-like_N"/>
</dbReference>
<dbReference type="RefSeq" id="WP_311985397.1">
    <property type="nucleotide sequence ID" value="NZ_JARQBZ010000018.1"/>
</dbReference>
<evidence type="ECO:0000256" key="1">
    <source>
        <dbReference type="ARBA" id="ARBA00008857"/>
    </source>
</evidence>
<dbReference type="PANTHER" id="PTHR30629">
    <property type="entry name" value="PROPHAGE INTEGRASE"/>
    <property type="match status" value="1"/>
</dbReference>
<dbReference type="GO" id="GO:0015074">
    <property type="term" value="P:DNA integration"/>
    <property type="evidence" value="ECO:0007669"/>
    <property type="project" value="UniProtKB-KW"/>
</dbReference>
<feature type="domain" description="Tyr recombinase" evidence="6">
    <location>
        <begin position="168"/>
        <end position="402"/>
    </location>
</feature>